<gene>
    <name evidence="2" type="ORF">BS297_17400</name>
</gene>
<name>A0A0C2ZTJ9_RHOER</name>
<protein>
    <submittedName>
        <fullName evidence="2">Branched-chain amino acid transporter</fullName>
    </submittedName>
</protein>
<keyword evidence="1" id="KW-0472">Membrane</keyword>
<dbReference type="AlphaFoldDB" id="A0A0C2ZTJ9"/>
<evidence type="ECO:0000313" key="2">
    <source>
        <dbReference type="EMBL" id="KAB2584063.1"/>
    </source>
</evidence>
<evidence type="ECO:0000313" key="3">
    <source>
        <dbReference type="Proteomes" id="UP000325576"/>
    </source>
</evidence>
<feature type="transmembrane region" description="Helical" evidence="1">
    <location>
        <begin position="80"/>
        <end position="100"/>
    </location>
</feature>
<dbReference type="EMBL" id="MRBO01000475">
    <property type="protein sequence ID" value="KAB2584063.1"/>
    <property type="molecule type" value="Genomic_DNA"/>
</dbReference>
<dbReference type="Pfam" id="PF05437">
    <property type="entry name" value="AzlD"/>
    <property type="match status" value="1"/>
</dbReference>
<sequence length="106" mass="10851">MNAASVWIGIVVFACGSYALRAIGVLLRSRVKLSSFAEKTLDRAVVVLLLAVVATSTIFIGHDVAGPARMLGVVAGGICAWFKAPLVLVVIAAAGTTALLRLSGVS</sequence>
<organism evidence="2 3">
    <name type="scientific">Rhodococcus erythropolis</name>
    <name type="common">Arthrobacter picolinophilus</name>
    <dbReference type="NCBI Taxonomy" id="1833"/>
    <lineage>
        <taxon>Bacteria</taxon>
        <taxon>Bacillati</taxon>
        <taxon>Actinomycetota</taxon>
        <taxon>Actinomycetes</taxon>
        <taxon>Mycobacteriales</taxon>
        <taxon>Nocardiaceae</taxon>
        <taxon>Rhodococcus</taxon>
        <taxon>Rhodococcus erythropolis group</taxon>
    </lineage>
</organism>
<evidence type="ECO:0000256" key="1">
    <source>
        <dbReference type="SAM" id="Phobius"/>
    </source>
</evidence>
<keyword evidence="1" id="KW-1133">Transmembrane helix</keyword>
<feature type="transmembrane region" description="Helical" evidence="1">
    <location>
        <begin position="40"/>
        <end position="60"/>
    </location>
</feature>
<comment type="caution">
    <text evidence="2">The sequence shown here is derived from an EMBL/GenBank/DDBJ whole genome shotgun (WGS) entry which is preliminary data.</text>
</comment>
<keyword evidence="1" id="KW-0812">Transmembrane</keyword>
<dbReference type="Proteomes" id="UP000325576">
    <property type="component" value="Unassembled WGS sequence"/>
</dbReference>
<proteinExistence type="predicted"/>
<accession>A0A0C2ZTJ9</accession>
<reference evidence="2 3" key="1">
    <citation type="journal article" date="2017" name="Poromechanics V (2013)">
        <title>Genomic Characterization of the Arsenic-Tolerant Actinobacterium, &lt;i&gt;Rhodococcus erythropolis&lt;/i&gt; S43.</title>
        <authorList>
            <person name="Retamal-Morales G."/>
            <person name="Mehnert M."/>
            <person name="Schwabe R."/>
            <person name="Tischler D."/>
            <person name="Schloemann M."/>
            <person name="Levican G.J."/>
        </authorList>
    </citation>
    <scope>NUCLEOTIDE SEQUENCE [LARGE SCALE GENOMIC DNA]</scope>
    <source>
        <strain evidence="2 3">S43</strain>
    </source>
</reference>
<feature type="transmembrane region" description="Helical" evidence="1">
    <location>
        <begin position="6"/>
        <end position="28"/>
    </location>
</feature>
<dbReference type="InterPro" id="IPR008407">
    <property type="entry name" value="Brnchd-chn_aa_trnsp_AzlD"/>
</dbReference>